<name>A0A9Q4FZP0_SALAG</name>
<dbReference type="PROSITE" id="PS51782">
    <property type="entry name" value="LYSM"/>
    <property type="match status" value="1"/>
</dbReference>
<dbReference type="EMBL" id="JABXYM010000001">
    <property type="protein sequence ID" value="MCR6096993.1"/>
    <property type="molecule type" value="Genomic_DNA"/>
</dbReference>
<dbReference type="SUPFAM" id="SSF54106">
    <property type="entry name" value="LysM domain"/>
    <property type="match status" value="1"/>
</dbReference>
<evidence type="ECO:0000313" key="4">
    <source>
        <dbReference type="Proteomes" id="UP001057753"/>
    </source>
</evidence>
<accession>A0A9Q4FZP0</accession>
<gene>
    <name evidence="3" type="primary">safA</name>
    <name evidence="3" type="ORF">HXA33_10530</name>
</gene>
<dbReference type="RefSeq" id="WP_257821459.1">
    <property type="nucleotide sequence ID" value="NZ_JABXYM010000001.1"/>
</dbReference>
<keyword evidence="4" id="KW-1185">Reference proteome</keyword>
<sequence length="344" mass="39019">MKIHIVQKGDTLWKLSKKYGVDFENLKSANQHLTNPDLIMPGMKINIPTAGITNPKNVPYQGEGAPITKEQPIKKEMPQVQPIEEIPTKKEAKKKVPTPPPAVAPAPAPPPEQKPTYQMQQAKMNVNIYKQPAAVPKVPMPPPAKKPKELPKKPKELPKKPISKPEPKVAPKEMVVPKPVKKLPEKKKPVAKPKMKPQPMPLPIQQPIYPISPVTEGCIPLSALCGCQPYGMWPHQPMSMPAMQQPMYMMPYYPQQVQQAPLMPSQQMMYRGEEREDLVEDEYTTAEYGDLTEVHKQQFDTHKSTPYYNYNPHDPFYRMMPWTYPVSTSAQHVNDASVEEDEDN</sequence>
<evidence type="ECO:0000313" key="3">
    <source>
        <dbReference type="EMBL" id="MCR6096993.1"/>
    </source>
</evidence>
<dbReference type="CDD" id="cd00118">
    <property type="entry name" value="LysM"/>
    <property type="match status" value="1"/>
</dbReference>
<organism evidence="3 4">
    <name type="scientific">Salipaludibacillus agaradhaerens</name>
    <name type="common">Bacillus agaradhaerens</name>
    <dbReference type="NCBI Taxonomy" id="76935"/>
    <lineage>
        <taxon>Bacteria</taxon>
        <taxon>Bacillati</taxon>
        <taxon>Bacillota</taxon>
        <taxon>Bacilli</taxon>
        <taxon>Bacillales</taxon>
        <taxon>Bacillaceae</taxon>
    </lineage>
</organism>
<evidence type="ECO:0000259" key="2">
    <source>
        <dbReference type="PROSITE" id="PS51782"/>
    </source>
</evidence>
<comment type="caution">
    <text evidence="3">The sequence shown here is derived from an EMBL/GenBank/DDBJ whole genome shotgun (WGS) entry which is preliminary data.</text>
</comment>
<protein>
    <submittedName>
        <fullName evidence="3">SafA/ExsA family spore coat assembly protein</fullName>
    </submittedName>
</protein>
<reference evidence="3" key="1">
    <citation type="submission" date="2020-06" db="EMBL/GenBank/DDBJ databases">
        <title>Insight into the genomes of haloalkaliphilic bacilli from Kenyan soda lakes.</title>
        <authorList>
            <person name="Mwirichia R."/>
            <person name="Villamizar G.C."/>
            <person name="Poehlein A."/>
            <person name="Mugweru J."/>
            <person name="Kipnyargis A."/>
            <person name="Kiplimo D."/>
            <person name="Orwa P."/>
            <person name="Daniel R."/>
        </authorList>
    </citation>
    <scope>NUCLEOTIDE SEQUENCE</scope>
    <source>
        <strain evidence="3">B1096_S55</strain>
    </source>
</reference>
<feature type="domain" description="LysM" evidence="2">
    <location>
        <begin position="2"/>
        <end position="47"/>
    </location>
</feature>
<feature type="region of interest" description="Disordered" evidence="1">
    <location>
        <begin position="134"/>
        <end position="173"/>
    </location>
</feature>
<feature type="region of interest" description="Disordered" evidence="1">
    <location>
        <begin position="87"/>
        <end position="115"/>
    </location>
</feature>
<proteinExistence type="predicted"/>
<dbReference type="SMART" id="SM00257">
    <property type="entry name" value="LysM"/>
    <property type="match status" value="1"/>
</dbReference>
<feature type="compositionally biased region" description="Pro residues" evidence="1">
    <location>
        <begin position="97"/>
        <end position="113"/>
    </location>
</feature>
<evidence type="ECO:0000256" key="1">
    <source>
        <dbReference type="SAM" id="MobiDB-lite"/>
    </source>
</evidence>
<dbReference type="Proteomes" id="UP001057753">
    <property type="component" value="Unassembled WGS sequence"/>
</dbReference>
<dbReference type="Gene3D" id="3.10.350.10">
    <property type="entry name" value="LysM domain"/>
    <property type="match status" value="1"/>
</dbReference>
<dbReference type="AlphaFoldDB" id="A0A9Q4FZP0"/>
<feature type="compositionally biased region" description="Basic and acidic residues" evidence="1">
    <location>
        <begin position="146"/>
        <end position="171"/>
    </location>
</feature>
<dbReference type="InterPro" id="IPR036779">
    <property type="entry name" value="LysM_dom_sf"/>
</dbReference>
<dbReference type="NCBIfam" id="TIGR02899">
    <property type="entry name" value="spore_safA"/>
    <property type="match status" value="1"/>
</dbReference>
<dbReference type="Pfam" id="PF01476">
    <property type="entry name" value="LysM"/>
    <property type="match status" value="1"/>
</dbReference>
<dbReference type="InterPro" id="IPR014248">
    <property type="entry name" value="Spore_coat_assembly_SafA"/>
</dbReference>
<dbReference type="InterPro" id="IPR018392">
    <property type="entry name" value="LysM"/>
</dbReference>